<feature type="signal peptide" evidence="14">
    <location>
        <begin position="1"/>
        <end position="27"/>
    </location>
</feature>
<keyword evidence="7" id="KW-0406">Ion transport</keyword>
<dbReference type="SUPFAM" id="SSF56935">
    <property type="entry name" value="Porins"/>
    <property type="match status" value="1"/>
</dbReference>
<evidence type="ECO:0000256" key="8">
    <source>
        <dbReference type="ARBA" id="ARBA00023077"/>
    </source>
</evidence>
<proteinExistence type="inferred from homology"/>
<name>A0A7H0LD80_9SPHN</name>
<keyword evidence="5 11" id="KW-0812">Transmembrane</keyword>
<protein>
    <submittedName>
        <fullName evidence="17">TonB-dependent receptor</fullName>
    </submittedName>
</protein>
<keyword evidence="4" id="KW-0410">Iron transport</keyword>
<comment type="subcellular location">
    <subcellularLocation>
        <location evidence="1 11">Cell outer membrane</location>
        <topology evidence="1 11">Multi-pass membrane protein</topology>
    </subcellularLocation>
</comment>
<dbReference type="KEGG" id="spap:H3Z74_12425"/>
<feature type="domain" description="TonB-dependent receptor plug" evidence="16">
    <location>
        <begin position="70"/>
        <end position="181"/>
    </location>
</feature>
<evidence type="ECO:0000259" key="16">
    <source>
        <dbReference type="Pfam" id="PF07715"/>
    </source>
</evidence>
<accession>A0A7H0LD80</accession>
<feature type="region of interest" description="Disordered" evidence="13">
    <location>
        <begin position="31"/>
        <end position="52"/>
    </location>
</feature>
<keyword evidence="2 11" id="KW-0813">Transport</keyword>
<dbReference type="InterPro" id="IPR012910">
    <property type="entry name" value="Plug_dom"/>
</dbReference>
<dbReference type="InterPro" id="IPR000531">
    <property type="entry name" value="Beta-barrel_TonB"/>
</dbReference>
<dbReference type="InterPro" id="IPR036942">
    <property type="entry name" value="Beta-barrel_TonB_sf"/>
</dbReference>
<evidence type="ECO:0000256" key="7">
    <source>
        <dbReference type="ARBA" id="ARBA00023065"/>
    </source>
</evidence>
<keyword evidence="8 12" id="KW-0798">TonB box</keyword>
<comment type="similarity">
    <text evidence="11 12">Belongs to the TonB-dependent receptor family.</text>
</comment>
<evidence type="ECO:0000256" key="13">
    <source>
        <dbReference type="SAM" id="MobiDB-lite"/>
    </source>
</evidence>
<keyword evidence="14" id="KW-0732">Signal</keyword>
<evidence type="ECO:0000256" key="12">
    <source>
        <dbReference type="RuleBase" id="RU003357"/>
    </source>
</evidence>
<dbReference type="Proteomes" id="UP000516148">
    <property type="component" value="Chromosome"/>
</dbReference>
<keyword evidence="18" id="KW-1185">Reference proteome</keyword>
<dbReference type="EMBL" id="CP061038">
    <property type="protein sequence ID" value="QNQ07633.1"/>
    <property type="molecule type" value="Genomic_DNA"/>
</dbReference>
<evidence type="ECO:0000256" key="14">
    <source>
        <dbReference type="SAM" id="SignalP"/>
    </source>
</evidence>
<evidence type="ECO:0000256" key="10">
    <source>
        <dbReference type="ARBA" id="ARBA00023237"/>
    </source>
</evidence>
<reference evidence="17 18" key="1">
    <citation type="submission" date="2020-09" db="EMBL/GenBank/DDBJ databases">
        <title>Sphingomonas sp., a new species isolated from pork steak.</title>
        <authorList>
            <person name="Heidler von Heilborn D."/>
        </authorList>
    </citation>
    <scope>NUCLEOTIDE SEQUENCE [LARGE SCALE GENOMIC DNA]</scope>
    <source>
        <strain evidence="18">S8-3T</strain>
    </source>
</reference>
<evidence type="ECO:0000256" key="4">
    <source>
        <dbReference type="ARBA" id="ARBA00022496"/>
    </source>
</evidence>
<evidence type="ECO:0000256" key="6">
    <source>
        <dbReference type="ARBA" id="ARBA00023004"/>
    </source>
</evidence>
<feature type="chain" id="PRO_5028998525" evidence="14">
    <location>
        <begin position="28"/>
        <end position="834"/>
    </location>
</feature>
<dbReference type="GO" id="GO:0006826">
    <property type="term" value="P:iron ion transport"/>
    <property type="evidence" value="ECO:0007669"/>
    <property type="project" value="UniProtKB-KW"/>
</dbReference>
<organism evidence="17 18">
    <name type="scientific">Sphingomonas alpina</name>
    <dbReference type="NCBI Taxonomy" id="653931"/>
    <lineage>
        <taxon>Bacteria</taxon>
        <taxon>Pseudomonadati</taxon>
        <taxon>Pseudomonadota</taxon>
        <taxon>Alphaproteobacteria</taxon>
        <taxon>Sphingomonadales</taxon>
        <taxon>Sphingomonadaceae</taxon>
        <taxon>Sphingomonas</taxon>
    </lineage>
</organism>
<dbReference type="PANTHER" id="PTHR32552:SF81">
    <property type="entry name" value="TONB-DEPENDENT OUTER MEMBRANE RECEPTOR"/>
    <property type="match status" value="1"/>
</dbReference>
<dbReference type="Pfam" id="PF07715">
    <property type="entry name" value="Plug"/>
    <property type="match status" value="1"/>
</dbReference>
<evidence type="ECO:0000313" key="17">
    <source>
        <dbReference type="EMBL" id="QNQ07633.1"/>
    </source>
</evidence>
<dbReference type="PANTHER" id="PTHR32552">
    <property type="entry name" value="FERRICHROME IRON RECEPTOR-RELATED"/>
    <property type="match status" value="1"/>
</dbReference>
<dbReference type="AlphaFoldDB" id="A0A7H0LD80"/>
<dbReference type="RefSeq" id="WP_187759982.1">
    <property type="nucleotide sequence ID" value="NZ_CP061038.1"/>
</dbReference>
<feature type="domain" description="TonB-dependent receptor-like beta-barrel" evidence="15">
    <location>
        <begin position="351"/>
        <end position="772"/>
    </location>
</feature>
<evidence type="ECO:0000256" key="11">
    <source>
        <dbReference type="PROSITE-ProRule" id="PRU01360"/>
    </source>
</evidence>
<dbReference type="GO" id="GO:0009279">
    <property type="term" value="C:cell outer membrane"/>
    <property type="evidence" value="ECO:0007669"/>
    <property type="project" value="UniProtKB-SubCell"/>
</dbReference>
<evidence type="ECO:0000256" key="3">
    <source>
        <dbReference type="ARBA" id="ARBA00022452"/>
    </source>
</evidence>
<keyword evidence="10 11" id="KW-0998">Cell outer membrane</keyword>
<dbReference type="Pfam" id="PF00593">
    <property type="entry name" value="TonB_dep_Rec_b-barrel"/>
    <property type="match status" value="1"/>
</dbReference>
<keyword evidence="9 11" id="KW-0472">Membrane</keyword>
<evidence type="ECO:0000256" key="1">
    <source>
        <dbReference type="ARBA" id="ARBA00004571"/>
    </source>
</evidence>
<gene>
    <name evidence="17" type="ORF">H3Z74_12425</name>
</gene>
<sequence>MRYHSRFRRHLLLGGALLAMTASPAFADEKPAADPVAVDTAPATDAPAPEAEGAQLDDIVVTATKTETNLQKTPIAIAVLSNAALVDRHVQSLYDLADGAVPSLRVATFEARQTALTIGIRGIVPLDANQPAREQGVGVYIDGVYLGRQHGLNAALFDVERIEVLKGPQGSLFGRNTEGGALSIVTKAPSGVFGGTISAGAGNYGSHSGQIHLDLPEVANVSVKLDAIEQYQGATTKNPLAGQTGWNYYDRYGFRAAARWKPFEGFTADFSYDMGHDSNSPFYSQLLNYNPNHCVAGPVSASPNCVLPGTAPTTFTGAVKGLPPIVVVNGTTRMKVADIGVPQQPSIDKTHGYTANLKWAVAPWVELRSITAWRDVSSNQWDNSGGAHRPPVTGIGCSGTTGCNFSRYSLADLYQHQFSQELQAVGHFDKIDYAVGAYYFNETANDDAATPSSNAFNATGTAVTVLDPCTGSAGFGSLPSCRFIDRASIAHAKSYAVYGQATYSPIDTLHFTVGGRGTWDEKDGALYVVNNAPRPFTFKQNTSRFNPTAIIAWDAADGINLYAKYATGYRGGGASSRSVTYRQFGPEDAKSYEIGAKTEFFDHRVRLNLAGYIMNRTGSQIDFSSVSFDPVTGTNRNTIETVNAPGNTKIRGVEADLTVNPLRGLTLSASYAYTYTKIPPVVNPFTGVMQNVYIVFTPRNAASGAVDYAAPLGGMTLKFHLDANYADATQTFDQYATKNDSSFVVNGRIALADIELGGGSNKLTLSVWARNLFDNQYVYRRDPTNSLGGLPAVTSAPGVTPVVYSPNSGIGNILGDYGNFNAPRTFGVEAAIKF</sequence>
<feature type="compositionally biased region" description="Low complexity" evidence="13">
    <location>
        <begin position="33"/>
        <end position="52"/>
    </location>
</feature>
<dbReference type="Gene3D" id="2.40.170.20">
    <property type="entry name" value="TonB-dependent receptor, beta-barrel domain"/>
    <property type="match status" value="2"/>
</dbReference>
<evidence type="ECO:0000256" key="9">
    <source>
        <dbReference type="ARBA" id="ARBA00023136"/>
    </source>
</evidence>
<dbReference type="PROSITE" id="PS52016">
    <property type="entry name" value="TONB_DEPENDENT_REC_3"/>
    <property type="match status" value="1"/>
</dbReference>
<evidence type="ECO:0000256" key="2">
    <source>
        <dbReference type="ARBA" id="ARBA00022448"/>
    </source>
</evidence>
<dbReference type="InterPro" id="IPR039426">
    <property type="entry name" value="TonB-dep_rcpt-like"/>
</dbReference>
<keyword evidence="17" id="KW-0675">Receptor</keyword>
<evidence type="ECO:0000256" key="5">
    <source>
        <dbReference type="ARBA" id="ARBA00022692"/>
    </source>
</evidence>
<keyword evidence="3 11" id="KW-1134">Transmembrane beta strand</keyword>
<keyword evidence="6" id="KW-0408">Iron</keyword>
<evidence type="ECO:0000259" key="15">
    <source>
        <dbReference type="Pfam" id="PF00593"/>
    </source>
</evidence>
<evidence type="ECO:0000313" key="18">
    <source>
        <dbReference type="Proteomes" id="UP000516148"/>
    </source>
</evidence>